<dbReference type="InterPro" id="IPR011701">
    <property type="entry name" value="MFS"/>
</dbReference>
<dbReference type="RefSeq" id="WP_115218845.1">
    <property type="nucleotide sequence ID" value="NZ_UHIA01000004.1"/>
</dbReference>
<dbReference type="InterPro" id="IPR004638">
    <property type="entry name" value="EmrB-like"/>
</dbReference>
<dbReference type="OrthoDB" id="9812221at2"/>
<evidence type="ECO:0000256" key="4">
    <source>
        <dbReference type="ARBA" id="ARBA00022692"/>
    </source>
</evidence>
<organism evidence="9 10">
    <name type="scientific">Suttonella indologenes</name>
    <dbReference type="NCBI Taxonomy" id="13276"/>
    <lineage>
        <taxon>Bacteria</taxon>
        <taxon>Pseudomonadati</taxon>
        <taxon>Pseudomonadota</taxon>
        <taxon>Gammaproteobacteria</taxon>
        <taxon>Cardiobacteriales</taxon>
        <taxon>Cardiobacteriaceae</taxon>
        <taxon>Suttonella</taxon>
    </lineage>
</organism>
<feature type="transmembrane region" description="Helical" evidence="7">
    <location>
        <begin position="83"/>
        <end position="102"/>
    </location>
</feature>
<dbReference type="Gene3D" id="1.20.1720.10">
    <property type="entry name" value="Multidrug resistance protein D"/>
    <property type="match status" value="1"/>
</dbReference>
<feature type="transmembrane region" description="Helical" evidence="7">
    <location>
        <begin position="232"/>
        <end position="249"/>
    </location>
</feature>
<dbReference type="Pfam" id="PF07690">
    <property type="entry name" value="MFS_1"/>
    <property type="match status" value="2"/>
</dbReference>
<keyword evidence="5 7" id="KW-1133">Transmembrane helix</keyword>
<accession>A0A380MZG4</accession>
<proteinExistence type="predicted"/>
<evidence type="ECO:0000256" key="5">
    <source>
        <dbReference type="ARBA" id="ARBA00022989"/>
    </source>
</evidence>
<feature type="transmembrane region" description="Helical" evidence="7">
    <location>
        <begin position="169"/>
        <end position="188"/>
    </location>
</feature>
<sequence>MPFEASASNPSAPHRFLPYLLAVSAFMQMLDATILNTALPSIAADLQESPLRMQSAVISYALTLALIMPLSGYLCDRFGTKRIFGGAIFVFVLGSLLCAAAQNLTMLVAARIVQGIGGAMLLPVPRMIMMRAYSKDRLLNILNIMLMPALVGPILGPLVGGYLVDYASWHWIFLINVPIGLLGLFLTFKIMPDFYAVGRIYPLDISGFLLFAFAAAGLTFAAEIFIYPRLRMYALMLFLLGIASLYAYWRHAYHDPEPLYQPNLLQVRTYRLGLLGNMLSRLGMSAVPFLLPLLFQVAFAYSASASAWMLVPIAIATMLAKPFIKSLMRRFGYRRVLVMNTRLLGILIALLAFLDADTPIVPAIILLFIMGASNSIQFTSMNTIALSNLRAWQTGSGNSLLAVNQQLSIAFGIAFGAMLLNQLSANLAFQDDLPQAFRYTFMILGGVTFLSSWVFRALHPRDGSSLVGAK</sequence>
<dbReference type="InterPro" id="IPR036259">
    <property type="entry name" value="MFS_trans_sf"/>
</dbReference>
<feature type="transmembrane region" description="Helical" evidence="7">
    <location>
        <begin position="336"/>
        <end position="354"/>
    </location>
</feature>
<feature type="transmembrane region" description="Helical" evidence="7">
    <location>
        <begin position="16"/>
        <end position="39"/>
    </location>
</feature>
<keyword evidence="6 7" id="KW-0472">Membrane</keyword>
<dbReference type="SUPFAM" id="SSF103473">
    <property type="entry name" value="MFS general substrate transporter"/>
    <property type="match status" value="1"/>
</dbReference>
<dbReference type="Proteomes" id="UP000254575">
    <property type="component" value="Unassembled WGS sequence"/>
</dbReference>
<dbReference type="GO" id="GO:0005886">
    <property type="term" value="C:plasma membrane"/>
    <property type="evidence" value="ECO:0007669"/>
    <property type="project" value="UniProtKB-SubCell"/>
</dbReference>
<evidence type="ECO:0000256" key="2">
    <source>
        <dbReference type="ARBA" id="ARBA00022448"/>
    </source>
</evidence>
<feature type="transmembrane region" description="Helical" evidence="7">
    <location>
        <begin position="51"/>
        <end position="71"/>
    </location>
</feature>
<dbReference type="InterPro" id="IPR020846">
    <property type="entry name" value="MFS_dom"/>
</dbReference>
<keyword evidence="4 7" id="KW-0812">Transmembrane</keyword>
<dbReference type="PANTHER" id="PTHR23501">
    <property type="entry name" value="MAJOR FACILITATOR SUPERFAMILY"/>
    <property type="match status" value="1"/>
</dbReference>
<feature type="domain" description="Major facilitator superfamily (MFS) profile" evidence="8">
    <location>
        <begin position="17"/>
        <end position="463"/>
    </location>
</feature>
<feature type="transmembrane region" description="Helical" evidence="7">
    <location>
        <begin position="305"/>
        <end position="324"/>
    </location>
</feature>
<dbReference type="GO" id="GO:0022857">
    <property type="term" value="F:transmembrane transporter activity"/>
    <property type="evidence" value="ECO:0007669"/>
    <property type="project" value="InterPro"/>
</dbReference>
<dbReference type="CDD" id="cd17503">
    <property type="entry name" value="MFS_LmrB_MDR_like"/>
    <property type="match status" value="1"/>
</dbReference>
<feature type="transmembrane region" description="Helical" evidence="7">
    <location>
        <begin position="108"/>
        <end position="129"/>
    </location>
</feature>
<dbReference type="AlphaFoldDB" id="A0A380MZG4"/>
<protein>
    <submittedName>
        <fullName evidence="9">High-copy suppressor of rspA</fullName>
    </submittedName>
</protein>
<evidence type="ECO:0000313" key="9">
    <source>
        <dbReference type="EMBL" id="SUO97945.1"/>
    </source>
</evidence>
<feature type="transmembrane region" description="Helical" evidence="7">
    <location>
        <begin position="141"/>
        <end position="163"/>
    </location>
</feature>
<evidence type="ECO:0000256" key="6">
    <source>
        <dbReference type="ARBA" id="ARBA00023136"/>
    </source>
</evidence>
<dbReference type="NCBIfam" id="TIGR00711">
    <property type="entry name" value="efflux_EmrB"/>
    <property type="match status" value="1"/>
</dbReference>
<feature type="transmembrane region" description="Helical" evidence="7">
    <location>
        <begin position="278"/>
        <end position="299"/>
    </location>
</feature>
<feature type="transmembrane region" description="Helical" evidence="7">
    <location>
        <begin position="407"/>
        <end position="424"/>
    </location>
</feature>
<dbReference type="Gene3D" id="1.20.1250.20">
    <property type="entry name" value="MFS general substrate transporter like domains"/>
    <property type="match status" value="1"/>
</dbReference>
<feature type="transmembrane region" description="Helical" evidence="7">
    <location>
        <begin position="200"/>
        <end position="226"/>
    </location>
</feature>
<feature type="transmembrane region" description="Helical" evidence="7">
    <location>
        <begin position="436"/>
        <end position="455"/>
    </location>
</feature>
<keyword evidence="2" id="KW-0813">Transport</keyword>
<dbReference type="PROSITE" id="PS50850">
    <property type="entry name" value="MFS"/>
    <property type="match status" value="1"/>
</dbReference>
<dbReference type="EMBL" id="UHIA01000004">
    <property type="protein sequence ID" value="SUO97945.1"/>
    <property type="molecule type" value="Genomic_DNA"/>
</dbReference>
<evidence type="ECO:0000256" key="7">
    <source>
        <dbReference type="SAM" id="Phobius"/>
    </source>
</evidence>
<dbReference type="PRINTS" id="PR01036">
    <property type="entry name" value="TCRTETB"/>
</dbReference>
<evidence type="ECO:0000256" key="1">
    <source>
        <dbReference type="ARBA" id="ARBA00004651"/>
    </source>
</evidence>
<evidence type="ECO:0000256" key="3">
    <source>
        <dbReference type="ARBA" id="ARBA00022475"/>
    </source>
</evidence>
<name>A0A380MZG4_9GAMM</name>
<evidence type="ECO:0000259" key="8">
    <source>
        <dbReference type="PROSITE" id="PS50850"/>
    </source>
</evidence>
<comment type="subcellular location">
    <subcellularLocation>
        <location evidence="1">Cell membrane</location>
        <topology evidence="1">Multi-pass membrane protein</topology>
    </subcellularLocation>
</comment>
<keyword evidence="3" id="KW-1003">Cell membrane</keyword>
<dbReference type="PANTHER" id="PTHR23501:SF1">
    <property type="entry name" value="TRANSPORT PROTEIN HSRA-RELATED"/>
    <property type="match status" value="1"/>
</dbReference>
<evidence type="ECO:0000313" key="10">
    <source>
        <dbReference type="Proteomes" id="UP000254575"/>
    </source>
</evidence>
<reference evidence="9 10" key="1">
    <citation type="submission" date="2018-06" db="EMBL/GenBank/DDBJ databases">
        <authorList>
            <consortium name="Pathogen Informatics"/>
            <person name="Doyle S."/>
        </authorList>
    </citation>
    <scope>NUCLEOTIDE SEQUENCE [LARGE SCALE GENOMIC DNA]</scope>
    <source>
        <strain evidence="9 10">NCTC10717</strain>
    </source>
</reference>
<keyword evidence="10" id="KW-1185">Reference proteome</keyword>
<gene>
    <name evidence="9" type="primary">hsrA</name>
    <name evidence="9" type="ORF">NCTC10717_01699</name>
</gene>
<feature type="transmembrane region" description="Helical" evidence="7">
    <location>
        <begin position="360"/>
        <end position="386"/>
    </location>
</feature>